<dbReference type="PANTHER" id="PTHR30015">
    <property type="entry name" value="MRR RESTRICTION SYSTEM PROTEIN"/>
    <property type="match status" value="1"/>
</dbReference>
<dbReference type="GO" id="GO:0015666">
    <property type="term" value="F:restriction endodeoxyribonuclease activity"/>
    <property type="evidence" value="ECO:0007669"/>
    <property type="project" value="TreeGrafter"/>
</dbReference>
<dbReference type="AlphaFoldDB" id="A0A935UGG4"/>
<name>A0A935UGG4_9PROT</name>
<dbReference type="InterPro" id="IPR011856">
    <property type="entry name" value="tRNA_endonuc-like_dom_sf"/>
</dbReference>
<dbReference type="InterPro" id="IPR052906">
    <property type="entry name" value="Type_IV_Methyl-Rstrct_Enzyme"/>
</dbReference>
<dbReference type="InterPro" id="IPR011335">
    <property type="entry name" value="Restrct_endonuc-II-like"/>
</dbReference>
<dbReference type="SUPFAM" id="SSF52980">
    <property type="entry name" value="Restriction endonuclease-like"/>
    <property type="match status" value="1"/>
</dbReference>
<dbReference type="Proteomes" id="UP000697998">
    <property type="component" value="Unassembled WGS sequence"/>
</dbReference>
<dbReference type="EMBL" id="JADJMH010000016">
    <property type="protein sequence ID" value="MBK7676041.1"/>
    <property type="molecule type" value="Genomic_DNA"/>
</dbReference>
<keyword evidence="3" id="KW-0378">Hydrolase</keyword>
<dbReference type="GO" id="GO:0009307">
    <property type="term" value="P:DNA restriction-modification system"/>
    <property type="evidence" value="ECO:0007669"/>
    <property type="project" value="InterPro"/>
</dbReference>
<proteinExistence type="predicted"/>
<evidence type="ECO:0000259" key="2">
    <source>
        <dbReference type="Pfam" id="PF14338"/>
    </source>
</evidence>
<accession>A0A935UGG4</accession>
<protein>
    <submittedName>
        <fullName evidence="3">Restriction endonuclease</fullName>
    </submittedName>
</protein>
<feature type="domain" description="Restriction endonuclease type IV Mrr" evidence="1">
    <location>
        <begin position="150"/>
        <end position="266"/>
    </location>
</feature>
<evidence type="ECO:0000313" key="4">
    <source>
        <dbReference type="Proteomes" id="UP000697998"/>
    </source>
</evidence>
<gene>
    <name evidence="3" type="ORF">IPJ27_15550</name>
</gene>
<dbReference type="GO" id="GO:0003677">
    <property type="term" value="F:DNA binding"/>
    <property type="evidence" value="ECO:0007669"/>
    <property type="project" value="InterPro"/>
</dbReference>
<evidence type="ECO:0000313" key="3">
    <source>
        <dbReference type="EMBL" id="MBK7676041.1"/>
    </source>
</evidence>
<sequence length="359" mass="40191">MSQLTTDKRQAEFVQWMPYILDALRELNGSATPREVCNSVARLAHVPDEKRFAKLGSGSLRFPNQVAWARQFLVWEGLLSSPKHGIWMLTSSSQKLHLTYDQAREIARKWVAIHAEKRAQAQEPLPEAVENQPSVTSPPNGYGEELLVQLQALSPESFERFCADLLKHLGLERVRVTGGTGDKGIDGEGYLPLGPIVTAKIAFQCKRYSGPVSSREVQGFQGAVGDAEKGIFFTTGYFTDSARDAARRPGCKPIELIDGDRLIELLETHEFGLLPARTYEIDYNLMSNYGKDLRRFPEIEVPINDSRHPRESGDPPFGPMAEAEFVQAIDCDEERGAYVVMRRTRKVGARVRTFHATSL</sequence>
<dbReference type="Pfam" id="PF14338">
    <property type="entry name" value="Mrr_N"/>
    <property type="match status" value="1"/>
</dbReference>
<evidence type="ECO:0000259" key="1">
    <source>
        <dbReference type="Pfam" id="PF04471"/>
    </source>
</evidence>
<comment type="caution">
    <text evidence="3">The sequence shown here is derived from an EMBL/GenBank/DDBJ whole genome shotgun (WGS) entry which is preliminary data.</text>
</comment>
<dbReference type="Pfam" id="PF04471">
    <property type="entry name" value="Mrr_cat"/>
    <property type="match status" value="1"/>
</dbReference>
<organism evidence="3 4">
    <name type="scientific">Candidatus Accumulibacter proximus</name>
    <dbReference type="NCBI Taxonomy" id="2954385"/>
    <lineage>
        <taxon>Bacteria</taxon>
        <taxon>Pseudomonadati</taxon>
        <taxon>Pseudomonadota</taxon>
        <taxon>Betaproteobacteria</taxon>
        <taxon>Candidatus Accumulibacter</taxon>
    </lineage>
</organism>
<keyword evidence="3" id="KW-0540">Nuclease</keyword>
<dbReference type="Gene3D" id="3.40.1350.10">
    <property type="match status" value="1"/>
</dbReference>
<feature type="domain" description="Restriction system protein Mrr-like N-terminal" evidence="2">
    <location>
        <begin position="13"/>
        <end position="95"/>
    </location>
</feature>
<keyword evidence="3" id="KW-0255">Endonuclease</keyword>
<dbReference type="PANTHER" id="PTHR30015:SF7">
    <property type="entry name" value="TYPE IV METHYL-DIRECTED RESTRICTION ENZYME ECOKMRR"/>
    <property type="match status" value="1"/>
</dbReference>
<reference evidence="3 4" key="1">
    <citation type="submission" date="2020-10" db="EMBL/GenBank/DDBJ databases">
        <title>Connecting structure to function with the recovery of over 1000 high-quality activated sludge metagenome-assembled genomes encoding full-length rRNA genes using long-read sequencing.</title>
        <authorList>
            <person name="Singleton C.M."/>
            <person name="Petriglieri F."/>
            <person name="Kristensen J.M."/>
            <person name="Kirkegaard R.H."/>
            <person name="Michaelsen T.Y."/>
            <person name="Andersen M.H."/>
            <person name="Karst S.M."/>
            <person name="Dueholm M.S."/>
            <person name="Nielsen P.H."/>
            <person name="Albertsen M."/>
        </authorList>
    </citation>
    <scope>NUCLEOTIDE SEQUENCE [LARGE SCALE GENOMIC DNA]</scope>
    <source>
        <strain evidence="3">EsbW_18-Q3-R4-48_BATAC.285</strain>
    </source>
</reference>
<dbReference type="InterPro" id="IPR007560">
    <property type="entry name" value="Restrct_endonuc_IV_Mrr"/>
</dbReference>
<dbReference type="InterPro" id="IPR025745">
    <property type="entry name" value="Mrr-like_N_dom"/>
</dbReference>